<dbReference type="AlphaFoldDB" id="A0AAW6RLR1"/>
<dbReference type="GO" id="GO:0005506">
    <property type="term" value="F:iron ion binding"/>
    <property type="evidence" value="ECO:0007669"/>
    <property type="project" value="UniProtKB-UniRule"/>
</dbReference>
<feature type="transmembrane region" description="Helical" evidence="3">
    <location>
        <begin position="6"/>
        <end position="23"/>
    </location>
</feature>
<name>A0AAW6RLR1_9BURK</name>
<dbReference type="EMBL" id="JARVII010000015">
    <property type="protein sequence ID" value="MDG9699712.1"/>
    <property type="molecule type" value="Genomic_DNA"/>
</dbReference>
<reference evidence="5 6" key="1">
    <citation type="submission" date="2023-04" db="EMBL/GenBank/DDBJ databases">
        <title>Ottowia paracancer sp. nov., isolated from human stomach.</title>
        <authorList>
            <person name="Song Y."/>
        </authorList>
    </citation>
    <scope>NUCLEOTIDE SEQUENCE [LARGE SCALE GENOMIC DNA]</scope>
    <source>
        <strain evidence="5 6">10c7w1</strain>
    </source>
</reference>
<evidence type="ECO:0000256" key="2">
    <source>
        <dbReference type="HAMAP-Rule" id="MF_00994"/>
    </source>
</evidence>
<dbReference type="InterPro" id="IPR030865">
    <property type="entry name" value="LapB"/>
</dbReference>
<keyword evidence="2" id="KW-0997">Cell inner membrane</keyword>
<keyword evidence="2" id="KW-0677">Repeat</keyword>
<feature type="binding site" evidence="2">
    <location>
        <position position="366"/>
    </location>
    <ligand>
        <name>Fe cation</name>
        <dbReference type="ChEBI" id="CHEBI:24875"/>
    </ligand>
</feature>
<dbReference type="Proteomes" id="UP001237156">
    <property type="component" value="Unassembled WGS sequence"/>
</dbReference>
<keyword evidence="2" id="KW-0802">TPR repeat</keyword>
<keyword evidence="2 3" id="KW-0812">Transmembrane</keyword>
<keyword evidence="6" id="KW-1185">Reference proteome</keyword>
<comment type="function">
    <text evidence="2">Modulates cellular lipopolysaccharide (LPS) levels by regulating LpxC, which is involved in lipid A biosynthesis. May act by modulating the proteolytic activity of FtsH towards LpxC. May also coordinate assembly of proteins involved in LPS synthesis at the plasma membrane.</text>
</comment>
<feature type="binding site" evidence="2">
    <location>
        <position position="380"/>
    </location>
    <ligand>
        <name>Fe cation</name>
        <dbReference type="ChEBI" id="CHEBI:24875"/>
    </ligand>
</feature>
<dbReference type="Gene3D" id="1.25.40.10">
    <property type="entry name" value="Tetratricopeptide repeat domain"/>
    <property type="match status" value="1"/>
</dbReference>
<evidence type="ECO:0000313" key="5">
    <source>
        <dbReference type="EMBL" id="MDG9699712.1"/>
    </source>
</evidence>
<comment type="caution">
    <text evidence="5">The sequence shown here is derived from an EMBL/GenBank/DDBJ whole genome shotgun (WGS) entry which is preliminary data.</text>
</comment>
<dbReference type="HAMAP" id="MF_00994">
    <property type="entry name" value="LPS_assembly_LapB"/>
    <property type="match status" value="1"/>
</dbReference>
<evidence type="ECO:0000259" key="4">
    <source>
        <dbReference type="Pfam" id="PF18073"/>
    </source>
</evidence>
<feature type="binding site" evidence="2">
    <location>
        <position position="363"/>
    </location>
    <ligand>
        <name>Fe cation</name>
        <dbReference type="ChEBI" id="CHEBI:24875"/>
    </ligand>
</feature>
<comment type="subcellular location">
    <subcellularLocation>
        <location evidence="2">Cell inner membrane</location>
        <topology evidence="2">Single-pass membrane protein</topology>
        <orientation evidence="2">Cytoplasmic side</orientation>
    </subcellularLocation>
</comment>
<keyword evidence="2 3" id="KW-1133">Transmembrane helix</keyword>
<feature type="binding site" evidence="2">
    <location>
        <position position="377"/>
    </location>
    <ligand>
        <name>Fe cation</name>
        <dbReference type="ChEBI" id="CHEBI:24875"/>
    </ligand>
</feature>
<evidence type="ECO:0000256" key="3">
    <source>
        <dbReference type="SAM" id="Phobius"/>
    </source>
</evidence>
<keyword evidence="2" id="KW-0408">Iron</keyword>
<feature type="domain" description="LapB rubredoxin metal binding" evidence="4">
    <location>
        <begin position="361"/>
        <end position="387"/>
    </location>
</feature>
<keyword evidence="2" id="KW-1003">Cell membrane</keyword>
<dbReference type="InterPro" id="IPR011990">
    <property type="entry name" value="TPR-like_helical_dom_sf"/>
</dbReference>
<proteinExistence type="inferred from homology"/>
<dbReference type="GO" id="GO:0046890">
    <property type="term" value="P:regulation of lipid biosynthetic process"/>
    <property type="evidence" value="ECO:0007669"/>
    <property type="project" value="UniProtKB-UniRule"/>
</dbReference>
<dbReference type="Pfam" id="PF18073">
    <property type="entry name" value="Zn_ribbon_LapB"/>
    <property type="match status" value="1"/>
</dbReference>
<feature type="topological domain" description="Cytoplasmic" evidence="2">
    <location>
        <begin position="24"/>
        <end position="396"/>
    </location>
</feature>
<protein>
    <recommendedName>
        <fullName evidence="2">Lipopolysaccharide assembly protein B</fullName>
    </recommendedName>
</protein>
<dbReference type="RefSeq" id="WP_279524555.1">
    <property type="nucleotide sequence ID" value="NZ_JARVII010000015.1"/>
</dbReference>
<gene>
    <name evidence="2" type="primary">lapB</name>
    <name evidence="5" type="ORF">QB898_08310</name>
</gene>
<evidence type="ECO:0000313" key="6">
    <source>
        <dbReference type="Proteomes" id="UP001237156"/>
    </source>
</evidence>
<dbReference type="GO" id="GO:0009898">
    <property type="term" value="C:cytoplasmic side of plasma membrane"/>
    <property type="evidence" value="ECO:0007669"/>
    <property type="project" value="UniProtKB-UniRule"/>
</dbReference>
<comment type="similarity">
    <text evidence="2">Belongs to the LapB family.</text>
</comment>
<keyword evidence="2 3" id="KW-0472">Membrane</keyword>
<sequence>MEFDLSWVLLGFPFVFALGWWASRIDWRQWRLENSQAPRAYFKGLNFLLNEQQDQAIDAFIEAVQKDPETSDLHFALGSLFRRRGEFDRAIRVHEHLLSRADLPRDDRERARHELALDFMKAGLYDRAEAAWAELERTAYAQEAALGQLVICERWHDWPRAAALAQKLLAGQGQMPLTHDLARNLAHNLAHYLCEQAAAAQEPGEKLALLEQAQARAPDAARPRVERARLLAAQGQPQAALQALAELPAHAPQALPLVACEMVALAAQCQALPQTRALLEQSYAQAPALDVAEALAQACRASDTGDASQQQARQIYVRHLEQTPSLNAAARWLAGAPIAPPETHAAVQRAVERAARPLACYRCAACGFTAKTHFWQCPGCQAWDTMPPRRVEELDK</sequence>
<dbReference type="SUPFAM" id="SSF48452">
    <property type="entry name" value="TPR-like"/>
    <property type="match status" value="1"/>
</dbReference>
<keyword evidence="1 2" id="KW-0479">Metal-binding</keyword>
<accession>A0AAW6RLR1</accession>
<organism evidence="5 6">
    <name type="scientific">Ottowia cancrivicina</name>
    <dbReference type="NCBI Taxonomy" id="3040346"/>
    <lineage>
        <taxon>Bacteria</taxon>
        <taxon>Pseudomonadati</taxon>
        <taxon>Pseudomonadota</taxon>
        <taxon>Betaproteobacteria</taxon>
        <taxon>Burkholderiales</taxon>
        <taxon>Comamonadaceae</taxon>
        <taxon>Ottowia</taxon>
    </lineage>
</organism>
<dbReference type="InterPro" id="IPR041166">
    <property type="entry name" value="Rubredoxin_2"/>
</dbReference>
<evidence type="ECO:0000256" key="1">
    <source>
        <dbReference type="ARBA" id="ARBA00022723"/>
    </source>
</evidence>
<dbReference type="GO" id="GO:0008653">
    <property type="term" value="P:lipopolysaccharide metabolic process"/>
    <property type="evidence" value="ECO:0007669"/>
    <property type="project" value="InterPro"/>
</dbReference>